<dbReference type="PANTHER" id="PTHR43030">
    <property type="entry name" value="PHOSPHOENOLPYRUVATE SYNTHASE"/>
    <property type="match status" value="1"/>
</dbReference>
<name>A0A1G1Y126_9BACT</name>
<accession>A0A1G1Y126</accession>
<dbReference type="GO" id="GO:0008986">
    <property type="term" value="F:pyruvate, water dikinase activity"/>
    <property type="evidence" value="ECO:0007669"/>
    <property type="project" value="InterPro"/>
</dbReference>
<comment type="similarity">
    <text evidence="1">Belongs to the PEP-utilizing enzyme family.</text>
</comment>
<evidence type="ECO:0000256" key="3">
    <source>
        <dbReference type="ARBA" id="ARBA00022840"/>
    </source>
</evidence>
<dbReference type="InterPro" id="IPR036637">
    <property type="entry name" value="Phosphohistidine_dom_sf"/>
</dbReference>
<dbReference type="AlphaFoldDB" id="A0A1G1Y126"/>
<organism evidence="5 6">
    <name type="scientific">Candidatus Buchananbacteria bacterium RIFCSPHIGHO2_01_FULL_46_12</name>
    <dbReference type="NCBI Taxonomy" id="1797536"/>
    <lineage>
        <taxon>Bacteria</taxon>
        <taxon>Candidatus Buchananiibacteriota</taxon>
    </lineage>
</organism>
<comment type="caution">
    <text evidence="5">The sequence shown here is derived from an EMBL/GenBank/DDBJ whole genome shotgun (WGS) entry which is preliminary data.</text>
</comment>
<dbReference type="InterPro" id="IPR008279">
    <property type="entry name" value="PEP-util_enz_mobile_dom"/>
</dbReference>
<keyword evidence="3" id="KW-0067">ATP-binding</keyword>
<feature type="domain" description="PEP-utilising enzyme mobile" evidence="4">
    <location>
        <begin position="421"/>
        <end position="492"/>
    </location>
</feature>
<evidence type="ECO:0000256" key="2">
    <source>
        <dbReference type="ARBA" id="ARBA00022741"/>
    </source>
</evidence>
<gene>
    <name evidence="5" type="ORF">A2663_00435</name>
</gene>
<evidence type="ECO:0000313" key="6">
    <source>
        <dbReference type="Proteomes" id="UP000178432"/>
    </source>
</evidence>
<dbReference type="Pfam" id="PF00391">
    <property type="entry name" value="PEP-utilizers"/>
    <property type="match status" value="1"/>
</dbReference>
<dbReference type="InterPro" id="IPR006319">
    <property type="entry name" value="PEP_synth"/>
</dbReference>
<dbReference type="Proteomes" id="UP000178432">
    <property type="component" value="Unassembled WGS sequence"/>
</dbReference>
<dbReference type="EMBL" id="MHIF01000069">
    <property type="protein sequence ID" value="OGY45921.1"/>
    <property type="molecule type" value="Genomic_DNA"/>
</dbReference>
<proteinExistence type="inferred from homology"/>
<dbReference type="SUPFAM" id="SSF52009">
    <property type="entry name" value="Phosphohistidine domain"/>
    <property type="match status" value="1"/>
</dbReference>
<reference evidence="5 6" key="1">
    <citation type="journal article" date="2016" name="Nat. Commun.">
        <title>Thousands of microbial genomes shed light on interconnected biogeochemical processes in an aquifer system.</title>
        <authorList>
            <person name="Anantharaman K."/>
            <person name="Brown C.T."/>
            <person name="Hug L.A."/>
            <person name="Sharon I."/>
            <person name="Castelle C.J."/>
            <person name="Probst A.J."/>
            <person name="Thomas B.C."/>
            <person name="Singh A."/>
            <person name="Wilkins M.J."/>
            <person name="Karaoz U."/>
            <person name="Brodie E.L."/>
            <person name="Williams K.H."/>
            <person name="Hubbard S.S."/>
            <person name="Banfield J.F."/>
        </authorList>
    </citation>
    <scope>NUCLEOTIDE SEQUENCE [LARGE SCALE GENOMIC DNA]</scope>
</reference>
<sequence>MPKKYVTIVEDYNVPLTPWYILVEKVFREMTEDKAGIDSIIIHKKDFVTWSPSLEDFNRAGDYFNKKIVQDESFAKFLHGKEVYYFKEIEKLIDYLSKTDLKEKTNRQLYEIYLKYYNAIAQCWRFGMAIQFLDMGENKYSERIKSGLLPKLKKIGNPEIVFSKLITPRQENAIQAENNEFLKFLAAIQKNKKQAGQIKKDVRFSDLDKDLIKKIKMIAKKYGWIQFYYIGPSADAGYYYDLLKLKINLNAKKVLDKIKKERKEILDFQNKYEKFFDSGELKQIKTLRDFMYLKEARKEFQIYRLSPAMHRWFSEVGRRFSWSPLQCRYIIKKEYEDLLVKNKKILNADILNERYKKCAFYSINGKIRLVTGKKADEIEKKYIVKIKVNANIKELKGTVAYPGKARGAVKIVNSTSDLSKFNQGDILVSYSTNPSLVPAMNKASAIITNTGGVTCHAAIISRELKIPCVIGTNVATKVLKDGDLVEVDANKGIVRKI</sequence>
<dbReference type="Gene3D" id="3.50.30.10">
    <property type="entry name" value="Phosphohistidine domain"/>
    <property type="match status" value="1"/>
</dbReference>
<protein>
    <recommendedName>
        <fullName evidence="4">PEP-utilising enzyme mobile domain-containing protein</fullName>
    </recommendedName>
</protein>
<evidence type="ECO:0000256" key="1">
    <source>
        <dbReference type="ARBA" id="ARBA00007837"/>
    </source>
</evidence>
<dbReference type="PANTHER" id="PTHR43030:SF1">
    <property type="entry name" value="PHOSPHOENOLPYRUVATE SYNTHASE"/>
    <property type="match status" value="1"/>
</dbReference>
<evidence type="ECO:0000313" key="5">
    <source>
        <dbReference type="EMBL" id="OGY45921.1"/>
    </source>
</evidence>
<evidence type="ECO:0000259" key="4">
    <source>
        <dbReference type="Pfam" id="PF00391"/>
    </source>
</evidence>
<dbReference type="GO" id="GO:0005524">
    <property type="term" value="F:ATP binding"/>
    <property type="evidence" value="ECO:0007669"/>
    <property type="project" value="UniProtKB-KW"/>
</dbReference>
<keyword evidence="2" id="KW-0547">Nucleotide-binding</keyword>
<dbReference type="PROSITE" id="PS00370">
    <property type="entry name" value="PEP_ENZYMES_PHOS_SITE"/>
    <property type="match status" value="1"/>
</dbReference>
<dbReference type="InterPro" id="IPR018274">
    <property type="entry name" value="PEP_util_AS"/>
</dbReference>